<accession>A0A841D6E5</accession>
<gene>
    <name evidence="1" type="ORF">FHS22_003767</name>
</gene>
<reference evidence="1 2" key="1">
    <citation type="submission" date="2020-08" db="EMBL/GenBank/DDBJ databases">
        <title>Genomic Encyclopedia of Type Strains, Phase III (KMG-III): the genomes of soil and plant-associated and newly described type strains.</title>
        <authorList>
            <person name="Whitman W."/>
        </authorList>
    </citation>
    <scope>NUCLEOTIDE SEQUENCE [LARGE SCALE GENOMIC DNA]</scope>
    <source>
        <strain evidence="1 2">CECT 3303</strain>
    </source>
</reference>
<protein>
    <submittedName>
        <fullName evidence="1">Uncharacterized protein</fullName>
    </submittedName>
</protein>
<evidence type="ECO:0000313" key="2">
    <source>
        <dbReference type="Proteomes" id="UP000562352"/>
    </source>
</evidence>
<name>A0A841D6E5_PLAVE</name>
<evidence type="ECO:0000313" key="1">
    <source>
        <dbReference type="EMBL" id="MBB5964483.1"/>
    </source>
</evidence>
<sequence>MPEQAFRLVSGVTEPLMEKTYGGESSGECQDPDASLPPLIVTWLWAGEGTSQEHLDYLLDSRRQLYSRYDGTTLPTDLGKGWAAYLSTSALPDPLYRVSAKFRCDGKDRMIDIYLAQVAEGRDAIKDMIELMRIAQKRYGELYGCTPGT</sequence>
<comment type="caution">
    <text evidence="1">The sequence shown here is derived from an EMBL/GenBank/DDBJ whole genome shotgun (WGS) entry which is preliminary data.</text>
</comment>
<dbReference type="EMBL" id="JACHJJ010000012">
    <property type="protein sequence ID" value="MBB5964483.1"/>
    <property type="molecule type" value="Genomic_DNA"/>
</dbReference>
<dbReference type="Proteomes" id="UP000562352">
    <property type="component" value="Unassembled WGS sequence"/>
</dbReference>
<keyword evidence="2" id="KW-1185">Reference proteome</keyword>
<proteinExistence type="predicted"/>
<dbReference type="AlphaFoldDB" id="A0A841D6E5"/>
<organism evidence="1 2">
    <name type="scientific">Planomonospora venezuelensis</name>
    <dbReference type="NCBI Taxonomy" id="1999"/>
    <lineage>
        <taxon>Bacteria</taxon>
        <taxon>Bacillati</taxon>
        <taxon>Actinomycetota</taxon>
        <taxon>Actinomycetes</taxon>
        <taxon>Streptosporangiales</taxon>
        <taxon>Streptosporangiaceae</taxon>
        <taxon>Planomonospora</taxon>
    </lineage>
</organism>
<dbReference type="RefSeq" id="WP_184943361.1">
    <property type="nucleotide sequence ID" value="NZ_BAAAWZ010000001.1"/>
</dbReference>